<evidence type="ECO:0000256" key="7">
    <source>
        <dbReference type="ARBA" id="ARBA00011893"/>
    </source>
</evidence>
<feature type="domain" description="Phosphoribosyltransferase" evidence="15">
    <location>
        <begin position="41"/>
        <end position="163"/>
    </location>
</feature>
<evidence type="ECO:0000256" key="6">
    <source>
        <dbReference type="ARBA" id="ARBA00011738"/>
    </source>
</evidence>
<dbReference type="Gene3D" id="3.40.50.2020">
    <property type="match status" value="1"/>
</dbReference>
<dbReference type="OMA" id="QAYDLEY"/>
<name>A0A401PCZ8_SCYTO</name>
<evidence type="ECO:0000256" key="1">
    <source>
        <dbReference type="ARBA" id="ARBA00000868"/>
    </source>
</evidence>
<dbReference type="GO" id="GO:0016208">
    <property type="term" value="F:AMP binding"/>
    <property type="evidence" value="ECO:0007669"/>
    <property type="project" value="TreeGrafter"/>
</dbReference>
<evidence type="ECO:0000256" key="8">
    <source>
        <dbReference type="ARBA" id="ARBA00017366"/>
    </source>
</evidence>
<evidence type="ECO:0000256" key="14">
    <source>
        <dbReference type="ARBA" id="ARBA00022990"/>
    </source>
</evidence>
<dbReference type="GO" id="GO:0044209">
    <property type="term" value="P:AMP salvage"/>
    <property type="evidence" value="ECO:0007669"/>
    <property type="project" value="UniProtKB-UniPathway"/>
</dbReference>
<keyword evidence="13" id="KW-0660">Purine salvage</keyword>
<comment type="similarity">
    <text evidence="5">Belongs to the purine/pyrimidine phosphoribosyltransferase family.</text>
</comment>
<dbReference type="InterPro" id="IPR029057">
    <property type="entry name" value="PRTase-like"/>
</dbReference>
<dbReference type="PANTHER" id="PTHR32315">
    <property type="entry name" value="ADENINE PHOSPHORIBOSYLTRANSFERASE"/>
    <property type="match status" value="1"/>
</dbReference>
<dbReference type="SUPFAM" id="SSF53271">
    <property type="entry name" value="PRTase-like"/>
    <property type="match status" value="1"/>
</dbReference>
<evidence type="ECO:0000256" key="4">
    <source>
        <dbReference type="ARBA" id="ARBA00004659"/>
    </source>
</evidence>
<comment type="function">
    <text evidence="2">Catalyzes a salvage reaction resulting in the formation of AMP, that is energically less costly than de novo synthesis.</text>
</comment>
<dbReference type="NCBIfam" id="NF002634">
    <property type="entry name" value="PRK02304.1-3"/>
    <property type="match status" value="1"/>
</dbReference>
<dbReference type="GO" id="GO:0003999">
    <property type="term" value="F:adenine phosphoribosyltransferase activity"/>
    <property type="evidence" value="ECO:0007669"/>
    <property type="project" value="UniProtKB-EC"/>
</dbReference>
<dbReference type="EMBL" id="BFAA01001870">
    <property type="protein sequence ID" value="GCB70997.1"/>
    <property type="molecule type" value="Genomic_DNA"/>
</dbReference>
<dbReference type="GO" id="GO:0006168">
    <property type="term" value="P:adenine salvage"/>
    <property type="evidence" value="ECO:0007669"/>
    <property type="project" value="InterPro"/>
</dbReference>
<keyword evidence="12" id="KW-0808">Transferase</keyword>
<accession>A0A401PCZ8</accession>
<evidence type="ECO:0000313" key="17">
    <source>
        <dbReference type="Proteomes" id="UP000288216"/>
    </source>
</evidence>
<dbReference type="CDD" id="cd06223">
    <property type="entry name" value="PRTases_typeI"/>
    <property type="match status" value="1"/>
</dbReference>
<dbReference type="Proteomes" id="UP000288216">
    <property type="component" value="Unassembled WGS sequence"/>
</dbReference>
<comment type="caution">
    <text evidence="16">The sequence shown here is derived from an EMBL/GenBank/DDBJ whole genome shotgun (WGS) entry which is preliminary data.</text>
</comment>
<comment type="subunit">
    <text evidence="6">Homodimer.</text>
</comment>
<dbReference type="InterPro" id="IPR005764">
    <property type="entry name" value="Ade_phspho_trans"/>
</dbReference>
<dbReference type="STRING" id="75743.A0A401PCZ8"/>
<sequence>MCSESQSLEEKLQLVRNSIKCYPDFPIQGILFRDIFPLLYDPKAFSAVIDLFEDHLKNKFPQIDLIVGLDARGFLFGPVLAQKFGIGFVPVRKKGKLPGPTLSVSYSLEYGQAEVEMQSDVVQANQKVIVIDDLLATGGTLAAACELLNKVGADILECLIVIEMKALNGIKKLGSVSVHSLLQY</sequence>
<evidence type="ECO:0000256" key="9">
    <source>
        <dbReference type="ARBA" id="ARBA00022490"/>
    </source>
</evidence>
<dbReference type="NCBIfam" id="TIGR01090">
    <property type="entry name" value="apt"/>
    <property type="match status" value="1"/>
</dbReference>
<evidence type="ECO:0000259" key="15">
    <source>
        <dbReference type="Pfam" id="PF00156"/>
    </source>
</evidence>
<proteinExistence type="inferred from homology"/>
<evidence type="ECO:0000256" key="3">
    <source>
        <dbReference type="ARBA" id="ARBA00004496"/>
    </source>
</evidence>
<dbReference type="UniPathway" id="UPA00588">
    <property type="reaction ID" value="UER00646"/>
</dbReference>
<dbReference type="OrthoDB" id="363185at2759"/>
<keyword evidence="17" id="KW-1185">Reference proteome</keyword>
<organism evidence="16 17">
    <name type="scientific">Scyliorhinus torazame</name>
    <name type="common">Cloudy catshark</name>
    <name type="synonym">Catulus torazame</name>
    <dbReference type="NCBI Taxonomy" id="75743"/>
    <lineage>
        <taxon>Eukaryota</taxon>
        <taxon>Metazoa</taxon>
        <taxon>Chordata</taxon>
        <taxon>Craniata</taxon>
        <taxon>Vertebrata</taxon>
        <taxon>Chondrichthyes</taxon>
        <taxon>Elasmobranchii</taxon>
        <taxon>Galeomorphii</taxon>
        <taxon>Galeoidea</taxon>
        <taxon>Carcharhiniformes</taxon>
        <taxon>Scyliorhinidae</taxon>
        <taxon>Scyliorhinus</taxon>
    </lineage>
</organism>
<dbReference type="HAMAP" id="MF_00004">
    <property type="entry name" value="Aden_phosphoribosyltr"/>
    <property type="match status" value="1"/>
</dbReference>
<dbReference type="Pfam" id="PF00156">
    <property type="entry name" value="Pribosyltran"/>
    <property type="match status" value="1"/>
</dbReference>
<comment type="subcellular location">
    <subcellularLocation>
        <location evidence="3">Cytoplasm</location>
    </subcellularLocation>
</comment>
<evidence type="ECO:0000256" key="12">
    <source>
        <dbReference type="ARBA" id="ARBA00022679"/>
    </source>
</evidence>
<evidence type="ECO:0000256" key="5">
    <source>
        <dbReference type="ARBA" id="ARBA00008391"/>
    </source>
</evidence>
<gene>
    <name evidence="16" type="ORF">scyTo_0005813</name>
</gene>
<dbReference type="PANTHER" id="PTHR32315:SF3">
    <property type="entry name" value="ADENINE PHOSPHORIBOSYLTRANSFERASE"/>
    <property type="match status" value="1"/>
</dbReference>
<dbReference type="EC" id="2.4.2.7" evidence="7"/>
<protein>
    <recommendedName>
        <fullName evidence="8">Adenine phosphoribosyltransferase</fullName>
        <ecNumber evidence="7">2.4.2.7</ecNumber>
    </recommendedName>
</protein>
<comment type="catalytic activity">
    <reaction evidence="1">
        <text>AMP + diphosphate = 5-phospho-alpha-D-ribose 1-diphosphate + adenine</text>
        <dbReference type="Rhea" id="RHEA:16609"/>
        <dbReference type="ChEBI" id="CHEBI:16708"/>
        <dbReference type="ChEBI" id="CHEBI:33019"/>
        <dbReference type="ChEBI" id="CHEBI:58017"/>
        <dbReference type="ChEBI" id="CHEBI:456215"/>
        <dbReference type="EC" id="2.4.2.7"/>
    </reaction>
</comment>
<dbReference type="AlphaFoldDB" id="A0A401PCZ8"/>
<dbReference type="FunFam" id="3.40.50.2020:FF:000123">
    <property type="entry name" value="Adenine phosphoribosyltransferase"/>
    <property type="match status" value="1"/>
</dbReference>
<evidence type="ECO:0000256" key="10">
    <source>
        <dbReference type="ARBA" id="ARBA00022553"/>
    </source>
</evidence>
<keyword evidence="10" id="KW-0597">Phosphoprotein</keyword>
<dbReference type="GO" id="GO:0002055">
    <property type="term" value="F:adenine binding"/>
    <property type="evidence" value="ECO:0007669"/>
    <property type="project" value="TreeGrafter"/>
</dbReference>
<keyword evidence="14" id="KW-0007">Acetylation</keyword>
<dbReference type="NCBIfam" id="NF002636">
    <property type="entry name" value="PRK02304.1-5"/>
    <property type="match status" value="1"/>
</dbReference>
<evidence type="ECO:0000313" key="16">
    <source>
        <dbReference type="EMBL" id="GCB70997.1"/>
    </source>
</evidence>
<comment type="pathway">
    <text evidence="4">Purine metabolism; AMP biosynthesis via salvage pathway; AMP from adenine: step 1/1.</text>
</comment>
<evidence type="ECO:0000256" key="11">
    <source>
        <dbReference type="ARBA" id="ARBA00022676"/>
    </source>
</evidence>
<reference evidence="16 17" key="1">
    <citation type="journal article" date="2018" name="Nat. Ecol. Evol.">
        <title>Shark genomes provide insights into elasmobranch evolution and the origin of vertebrates.</title>
        <authorList>
            <person name="Hara Y"/>
            <person name="Yamaguchi K"/>
            <person name="Onimaru K"/>
            <person name="Kadota M"/>
            <person name="Koyanagi M"/>
            <person name="Keeley SD"/>
            <person name="Tatsumi K"/>
            <person name="Tanaka K"/>
            <person name="Motone F"/>
            <person name="Kageyama Y"/>
            <person name="Nozu R"/>
            <person name="Adachi N"/>
            <person name="Nishimura O"/>
            <person name="Nakagawa R"/>
            <person name="Tanegashima C"/>
            <person name="Kiyatake I"/>
            <person name="Matsumoto R"/>
            <person name="Murakumo K"/>
            <person name="Nishida K"/>
            <person name="Terakita A"/>
            <person name="Kuratani S"/>
            <person name="Sato K"/>
            <person name="Hyodo S Kuraku.S."/>
        </authorList>
    </citation>
    <scope>NUCLEOTIDE SEQUENCE [LARGE SCALE GENOMIC DNA]</scope>
</reference>
<evidence type="ECO:0000256" key="2">
    <source>
        <dbReference type="ARBA" id="ARBA00003968"/>
    </source>
</evidence>
<dbReference type="GO" id="GO:0006166">
    <property type="term" value="P:purine ribonucleoside salvage"/>
    <property type="evidence" value="ECO:0007669"/>
    <property type="project" value="UniProtKB-KW"/>
</dbReference>
<evidence type="ECO:0000256" key="13">
    <source>
        <dbReference type="ARBA" id="ARBA00022726"/>
    </source>
</evidence>
<keyword evidence="11" id="KW-0328">Glycosyltransferase</keyword>
<dbReference type="InterPro" id="IPR000836">
    <property type="entry name" value="PRTase_dom"/>
</dbReference>
<dbReference type="InterPro" id="IPR050054">
    <property type="entry name" value="UPRTase/APRTase"/>
</dbReference>
<dbReference type="GO" id="GO:0005737">
    <property type="term" value="C:cytoplasm"/>
    <property type="evidence" value="ECO:0007669"/>
    <property type="project" value="UniProtKB-SubCell"/>
</dbReference>
<keyword evidence="9" id="KW-0963">Cytoplasm</keyword>